<organism evidence="1 2">
    <name type="scientific">Nonomuraea rosea</name>
    <dbReference type="NCBI Taxonomy" id="638574"/>
    <lineage>
        <taxon>Bacteria</taxon>
        <taxon>Bacillati</taxon>
        <taxon>Actinomycetota</taxon>
        <taxon>Actinomycetes</taxon>
        <taxon>Streptosporangiales</taxon>
        <taxon>Streptosporangiaceae</taxon>
        <taxon>Nonomuraea</taxon>
    </lineage>
</organism>
<comment type="caution">
    <text evidence="1">The sequence shown here is derived from an EMBL/GenBank/DDBJ whole genome shotgun (WGS) entry which is preliminary data.</text>
</comment>
<dbReference type="Proteomes" id="UP001500630">
    <property type="component" value="Unassembled WGS sequence"/>
</dbReference>
<dbReference type="EMBL" id="BAABDQ010000046">
    <property type="protein sequence ID" value="GAA3610763.1"/>
    <property type="molecule type" value="Genomic_DNA"/>
</dbReference>
<reference evidence="2" key="1">
    <citation type="journal article" date="2019" name="Int. J. Syst. Evol. Microbiol.">
        <title>The Global Catalogue of Microorganisms (GCM) 10K type strain sequencing project: providing services to taxonomists for standard genome sequencing and annotation.</title>
        <authorList>
            <consortium name="The Broad Institute Genomics Platform"/>
            <consortium name="The Broad Institute Genome Sequencing Center for Infectious Disease"/>
            <person name="Wu L."/>
            <person name="Ma J."/>
        </authorList>
    </citation>
    <scope>NUCLEOTIDE SEQUENCE [LARGE SCALE GENOMIC DNA]</scope>
    <source>
        <strain evidence="2">JCM 17326</strain>
    </source>
</reference>
<keyword evidence="2" id="KW-1185">Reference proteome</keyword>
<evidence type="ECO:0000313" key="1">
    <source>
        <dbReference type="EMBL" id="GAA3610763.1"/>
    </source>
</evidence>
<accession>A0ABP6ZKI1</accession>
<proteinExistence type="predicted"/>
<sequence>MRGMDLNEALHCLAETDGDRCRPELCGGGYLAIAYGEGLELDVSRLRARGVEEFAARGGAASLYDALDLLVDDIVAASGDTVEELLDRLDDDGPAKDDETLLAGIVSPRRRLLALLLLGFGGPMDIVTERFEEEFYLGGALADLPDARFVLLASADPPNQDFAFGVLELGHGEGEASTGEQP</sequence>
<evidence type="ECO:0000313" key="2">
    <source>
        <dbReference type="Proteomes" id="UP001500630"/>
    </source>
</evidence>
<name>A0ABP6ZKI1_9ACTN</name>
<protein>
    <submittedName>
        <fullName evidence="1">Uncharacterized protein</fullName>
    </submittedName>
</protein>
<gene>
    <name evidence="1" type="ORF">GCM10022419_114720</name>
</gene>